<evidence type="ECO:0000313" key="2">
    <source>
        <dbReference type="EMBL" id="EID73577.1"/>
    </source>
</evidence>
<dbReference type="Pfam" id="PF16409">
    <property type="entry name" value="DUF5017"/>
    <property type="match status" value="1"/>
</dbReference>
<dbReference type="OrthoDB" id="1082472at2"/>
<name>I0WB11_9FLAO</name>
<proteinExistence type="predicted"/>
<sequence>MKRVLNLLFVCFSIALYTSCQDEYEIEEPILSISGYTIEEVDTGEGIVKRVTFNFEEESDIISFYSGEEGAEFKYKDGKVARIESLDFSFMSRCGFGDQDPLSQFSVVVSPDFNGTYDQENIHSATWIDITDRFDFTKLSVTNANYDPSGIVSLQDLMDTYGSFHLAFRYITPNQYENGVYAAIRLQQWKLMSETNLFGQAEVNLDLGLVEIGNYRSGRNSISSSTITLRGNHGNFSTTNEQEIEWLKATTEAWVISQKIEKEIDLGIDTSLPIKGVGDPKMFSFVHEYKEPGEYEVTFLAANANIHNYKKTYQTLKITIP</sequence>
<evidence type="ECO:0000313" key="3">
    <source>
        <dbReference type="Proteomes" id="UP000005938"/>
    </source>
</evidence>
<dbReference type="eggNOG" id="ENOG5030XQM">
    <property type="taxonomic scope" value="Bacteria"/>
</dbReference>
<keyword evidence="3" id="KW-1185">Reference proteome</keyword>
<dbReference type="InterPro" id="IPR032185">
    <property type="entry name" value="DUF5017"/>
</dbReference>
<protein>
    <recommendedName>
        <fullName evidence="1">DUF5017 domain-containing protein</fullName>
    </recommendedName>
</protein>
<reference evidence="2 3" key="1">
    <citation type="journal article" date="2012" name="J. Bacteriol.">
        <title>Genome Sequence of the Halotolerant Bacterium Imtechella halotolerans K1T.</title>
        <authorList>
            <person name="Kumar S."/>
            <person name="Vikram S."/>
            <person name="Subramanian S."/>
            <person name="Raghava G.P."/>
            <person name="Pinnaka A.K."/>
        </authorList>
    </citation>
    <scope>NUCLEOTIDE SEQUENCE [LARGE SCALE GENOMIC DNA]</scope>
    <source>
        <strain evidence="2 3">K1</strain>
    </source>
</reference>
<dbReference type="Proteomes" id="UP000005938">
    <property type="component" value="Unassembled WGS sequence"/>
</dbReference>
<feature type="domain" description="DUF5017" evidence="1">
    <location>
        <begin position="47"/>
        <end position="194"/>
    </location>
</feature>
<accession>I0WB11</accession>
<organism evidence="2 3">
    <name type="scientific">Imtechella halotolerans K1</name>
    <dbReference type="NCBI Taxonomy" id="946077"/>
    <lineage>
        <taxon>Bacteria</taxon>
        <taxon>Pseudomonadati</taxon>
        <taxon>Bacteroidota</taxon>
        <taxon>Flavobacteriia</taxon>
        <taxon>Flavobacteriales</taxon>
        <taxon>Flavobacteriaceae</taxon>
        <taxon>Imtechella</taxon>
    </lineage>
</organism>
<dbReference type="STRING" id="946077.W5A_10572"/>
<dbReference type="RefSeq" id="WP_008240334.1">
    <property type="nucleotide sequence ID" value="NZ_AJJU01000020.1"/>
</dbReference>
<evidence type="ECO:0000259" key="1">
    <source>
        <dbReference type="Pfam" id="PF16409"/>
    </source>
</evidence>
<comment type="caution">
    <text evidence="2">The sequence shown here is derived from an EMBL/GenBank/DDBJ whole genome shotgun (WGS) entry which is preliminary data.</text>
</comment>
<dbReference type="AlphaFoldDB" id="I0WB11"/>
<dbReference type="EMBL" id="AJJU01000020">
    <property type="protein sequence ID" value="EID73577.1"/>
    <property type="molecule type" value="Genomic_DNA"/>
</dbReference>
<gene>
    <name evidence="2" type="ORF">W5A_10572</name>
</gene>